<sequence>EQLIKDGFRVWLDKDCLRGSTMVGIANAIENTVALHEEIAFDLHRVFEQSFVPNV</sequence>
<evidence type="ECO:0000313" key="1">
    <source>
        <dbReference type="EMBL" id="CAF1550887.1"/>
    </source>
</evidence>
<evidence type="ECO:0000313" key="2">
    <source>
        <dbReference type="Proteomes" id="UP000663864"/>
    </source>
</evidence>
<dbReference type="AlphaFoldDB" id="A0A815X1A2"/>
<comment type="caution">
    <text evidence="1">The sequence shown here is derived from an EMBL/GenBank/DDBJ whole genome shotgun (WGS) entry which is preliminary data.</text>
</comment>
<dbReference type="Proteomes" id="UP000663864">
    <property type="component" value="Unassembled WGS sequence"/>
</dbReference>
<organism evidence="1 2">
    <name type="scientific">Rotaria sordida</name>
    <dbReference type="NCBI Taxonomy" id="392033"/>
    <lineage>
        <taxon>Eukaryota</taxon>
        <taxon>Metazoa</taxon>
        <taxon>Spiralia</taxon>
        <taxon>Gnathifera</taxon>
        <taxon>Rotifera</taxon>
        <taxon>Eurotatoria</taxon>
        <taxon>Bdelloidea</taxon>
        <taxon>Philodinida</taxon>
        <taxon>Philodinidae</taxon>
        <taxon>Rotaria</taxon>
    </lineage>
</organism>
<dbReference type="EMBL" id="CAJNOT010017158">
    <property type="protein sequence ID" value="CAF1550887.1"/>
    <property type="molecule type" value="Genomic_DNA"/>
</dbReference>
<reference evidence="1" key="1">
    <citation type="submission" date="2021-02" db="EMBL/GenBank/DDBJ databases">
        <authorList>
            <person name="Nowell W R."/>
        </authorList>
    </citation>
    <scope>NUCLEOTIDE SEQUENCE</scope>
</reference>
<gene>
    <name evidence="1" type="ORF">ZHD862_LOCUS39347</name>
</gene>
<name>A0A815X1A2_9BILA</name>
<proteinExistence type="predicted"/>
<feature type="non-terminal residue" evidence="1">
    <location>
        <position position="1"/>
    </location>
</feature>
<accession>A0A815X1A2</accession>
<protein>
    <submittedName>
        <fullName evidence="1">Uncharacterized protein</fullName>
    </submittedName>
</protein>